<keyword evidence="4" id="KW-1185">Reference proteome</keyword>
<dbReference type="AlphaFoldDB" id="A0A3D9CI08"/>
<feature type="domain" description="Peptidase S1" evidence="2">
    <location>
        <begin position="250"/>
        <end position="503"/>
    </location>
</feature>
<proteinExistence type="predicted"/>
<dbReference type="OrthoDB" id="9342482at2"/>
<dbReference type="SUPFAM" id="SSF50494">
    <property type="entry name" value="Trypsin-like serine proteases"/>
    <property type="match status" value="1"/>
</dbReference>
<evidence type="ECO:0000313" key="4">
    <source>
        <dbReference type="Proteomes" id="UP000256769"/>
    </source>
</evidence>
<dbReference type="Pfam" id="PF18962">
    <property type="entry name" value="Por_Secre_tail"/>
    <property type="match status" value="1"/>
</dbReference>
<keyword evidence="1" id="KW-0732">Signal</keyword>
<dbReference type="Gene3D" id="2.40.10.10">
    <property type="entry name" value="Trypsin-like serine proteases"/>
    <property type="match status" value="2"/>
</dbReference>
<organism evidence="3 4">
    <name type="scientific">Chryseobacterium flavum</name>
    <dbReference type="NCBI Taxonomy" id="415851"/>
    <lineage>
        <taxon>Bacteria</taxon>
        <taxon>Pseudomonadati</taxon>
        <taxon>Bacteroidota</taxon>
        <taxon>Flavobacteriia</taxon>
        <taxon>Flavobacteriales</taxon>
        <taxon>Weeksellaceae</taxon>
        <taxon>Chryseobacterium group</taxon>
        <taxon>Chryseobacterium</taxon>
    </lineage>
</organism>
<gene>
    <name evidence="3" type="ORF">DRF59_15790</name>
</gene>
<name>A0A3D9CI08_9FLAO</name>
<sequence>MMKYLIIFFLFCLNFIKSQVGDNGYPFLYEKLVSERHITIREEYKDYLGKTIPLLQLKQNIKAFETNGFNNQQIINEVANLKDEAYKNQNIYGKAFYKEINITDDSNRIEYNGRYYYLYKIRSSDAKALQIYFKKYLLPKDSKFFLYAENGFILGEFNNKNNPNSQSKGLEFGTQPIPGNTFYIELSYPIDSSDKPLLITEKLIHSFTDFYSGVYGAAGNCHKNIACVFNPGENKSRNIKSVGLMLYPIYQWGANTHTYSASCSGSLMNNTAQNGEPYFLTAAHCIGYEAANNNINWSIELITLFNYEALSCTSNGSDAPAALSNNSVFGCTLLTQNPSSSLDYALIKLNTTASALSQYKVCYAGWDNNPNAYSVNPTNVYSVHHPKGDVKKISMVQEIYPVMSNEPIKQSGLSGYYGVPWPLNTQGTFLQNSWRNGIVEKGSSGAPLFNSSDRLIGSLSTGPDPNYFNCNNSDIYNNKWFTYYSRFSNNYYTMSPWLNPTGTNVQSIGPYCPTGYNIQIGAPITGNTPGGGNPQTNWEEEPIDINGEKVHPANTWGKKIYLREKSGSYNSQEVDTNFYYYRSVMSANQNTFAISENIYDIYYFNINDFLSKFQLWGIYKIVDCNKIKYIKPAKITIKNPGTIGEIHDCLIDVVGVTNDRVHILIEVWRRNTAFELYKTYELQSFKIVNNELVFENYKTLFYDQVNFNISKYYDFDNGHLMLHASHNSNSVNKIYSCFYNEQNGAWSMDVNPIPNGSSGVFTKILGDKVFIQSSGQNKIDIYNLVSNSPAFSLKASLSNQFLSVPGTNGGSDPLFVFKKSDDEYNIVYKNTNGVGFYELMQVNLSGNSATSSHITMPADFRYVYGSGANFIIKDNEIIKLTKVGWTSTATTEYGNHFYQNFIKDGGGNWIKDKNFPLKWKDIVAFDNRYIISSDDYYTNSTGPRRRMFSIREVDYLAHPYIRYDDNIFYPAAYHRPKKLDNYYFSGGIVINGREEFRNLAGTNLNMFLYRSPNFGYDFNATTYDTKTVILDDKTQKLTGYKSVVIYGKYSVVMKPGFGISATSGVEFTAKAQALLPTDIPACSLTFDDMLNPKTTETPNETLYLKQAIGKFGNKPYYGEIVLNDDNLNQEFIIDRAVRLYPNPTKDILNIDFNGKKFKTLEVYSIDAKKIITKDVLSLNTTEVNLSQYPAGIYMVTLIDSTGKKYLNKIIKK</sequence>
<protein>
    <recommendedName>
        <fullName evidence="2">Peptidase S1 domain-containing protein</fullName>
    </recommendedName>
</protein>
<dbReference type="PROSITE" id="PS00134">
    <property type="entry name" value="TRYPSIN_HIS"/>
    <property type="match status" value="1"/>
</dbReference>
<dbReference type="InterPro" id="IPR026444">
    <property type="entry name" value="Secre_tail"/>
</dbReference>
<dbReference type="InterPro" id="IPR018114">
    <property type="entry name" value="TRYPSIN_HIS"/>
</dbReference>
<dbReference type="RefSeq" id="WP_115962298.1">
    <property type="nucleotide sequence ID" value="NZ_CBCRVL010000016.1"/>
</dbReference>
<dbReference type="EMBL" id="QNUE01000014">
    <property type="protein sequence ID" value="REC65413.1"/>
    <property type="molecule type" value="Genomic_DNA"/>
</dbReference>
<dbReference type="PANTHER" id="PTHR36234">
    <property type="entry name" value="LYSYL ENDOPEPTIDASE"/>
    <property type="match status" value="1"/>
</dbReference>
<accession>A0A3D9CI08</accession>
<dbReference type="InterPro" id="IPR043504">
    <property type="entry name" value="Peptidase_S1_PA_chymotrypsin"/>
</dbReference>
<dbReference type="Pfam" id="PF13365">
    <property type="entry name" value="Trypsin_2"/>
    <property type="match status" value="1"/>
</dbReference>
<dbReference type="GO" id="GO:0006508">
    <property type="term" value="P:proteolysis"/>
    <property type="evidence" value="ECO:0007669"/>
    <property type="project" value="InterPro"/>
</dbReference>
<dbReference type="PROSITE" id="PS50240">
    <property type="entry name" value="TRYPSIN_DOM"/>
    <property type="match status" value="1"/>
</dbReference>
<reference evidence="3 4" key="1">
    <citation type="journal article" date="2007" name="Int. J. Syst. Evol. Microbiol.">
        <title>Chryseobacterium flavum sp. nov., isolated from polluted soil.</title>
        <authorList>
            <person name="Zhou Y."/>
            <person name="Dong J."/>
            <person name="Wang X."/>
            <person name="Huang X."/>
            <person name="Zhang K.Y."/>
            <person name="Zhang Y.Q."/>
            <person name="Guo Y.F."/>
            <person name="Lai R."/>
            <person name="Li W.J."/>
        </authorList>
    </citation>
    <scope>NUCLEOTIDE SEQUENCE [LARGE SCALE GENOMIC DNA]</scope>
    <source>
        <strain evidence="3 4">KCTC 12877</strain>
    </source>
</reference>
<evidence type="ECO:0000259" key="2">
    <source>
        <dbReference type="PROSITE" id="PS50240"/>
    </source>
</evidence>
<comment type="caution">
    <text evidence="3">The sequence shown here is derived from an EMBL/GenBank/DDBJ whole genome shotgun (WGS) entry which is preliminary data.</text>
</comment>
<dbReference type="InterPro" id="IPR001254">
    <property type="entry name" value="Trypsin_dom"/>
</dbReference>
<dbReference type="PANTHER" id="PTHR36234:SF5">
    <property type="entry name" value="LYSYL ENDOPEPTIDASE"/>
    <property type="match status" value="1"/>
</dbReference>
<dbReference type="GO" id="GO:0004252">
    <property type="term" value="F:serine-type endopeptidase activity"/>
    <property type="evidence" value="ECO:0007669"/>
    <property type="project" value="InterPro"/>
</dbReference>
<dbReference type="InterPro" id="IPR009003">
    <property type="entry name" value="Peptidase_S1_PA"/>
</dbReference>
<dbReference type="Proteomes" id="UP000256769">
    <property type="component" value="Unassembled WGS sequence"/>
</dbReference>
<dbReference type="NCBIfam" id="TIGR04183">
    <property type="entry name" value="Por_Secre_tail"/>
    <property type="match status" value="1"/>
</dbReference>
<evidence type="ECO:0000313" key="3">
    <source>
        <dbReference type="EMBL" id="REC65413.1"/>
    </source>
</evidence>
<evidence type="ECO:0000256" key="1">
    <source>
        <dbReference type="ARBA" id="ARBA00022729"/>
    </source>
</evidence>